<dbReference type="CDD" id="cd04886">
    <property type="entry name" value="ACT_ThrD-II-like"/>
    <property type="match status" value="1"/>
</dbReference>
<dbReference type="AlphaFoldDB" id="A0A133VK98"/>
<dbReference type="Proteomes" id="UP000070404">
    <property type="component" value="Unassembled WGS sequence"/>
</dbReference>
<dbReference type="SUPFAM" id="SSF55021">
    <property type="entry name" value="ACT-like"/>
    <property type="match status" value="1"/>
</dbReference>
<evidence type="ECO:0000313" key="2">
    <source>
        <dbReference type="EMBL" id="KXB06861.1"/>
    </source>
</evidence>
<proteinExistence type="predicted"/>
<keyword evidence="3" id="KW-1185">Reference proteome</keyword>
<dbReference type="InterPro" id="IPR044561">
    <property type="entry name" value="ACT_ThrD-II-like"/>
</dbReference>
<name>A0A133VK98_9EURY</name>
<dbReference type="InterPro" id="IPR002912">
    <property type="entry name" value="ACT_dom"/>
</dbReference>
<accession>A0A133VK98</accession>
<dbReference type="EMBL" id="LHYF01000020">
    <property type="protein sequence ID" value="KXB06861.1"/>
    <property type="molecule type" value="Genomic_DNA"/>
</dbReference>
<dbReference type="PROSITE" id="PS51671">
    <property type="entry name" value="ACT"/>
    <property type="match status" value="1"/>
</dbReference>
<evidence type="ECO:0000313" key="3">
    <source>
        <dbReference type="Proteomes" id="UP000070404"/>
    </source>
</evidence>
<organism evidence="2 3">
    <name type="scientific">candidate division MSBL1 archaeon SCGC-AAA382C18</name>
    <dbReference type="NCBI Taxonomy" id="1698281"/>
    <lineage>
        <taxon>Archaea</taxon>
        <taxon>Methanobacteriati</taxon>
        <taxon>Methanobacteriota</taxon>
        <taxon>candidate division MSBL1</taxon>
    </lineage>
</organism>
<protein>
    <recommendedName>
        <fullName evidence="1">ACT domain-containing protein</fullName>
    </recommendedName>
</protein>
<evidence type="ECO:0000259" key="1">
    <source>
        <dbReference type="PROSITE" id="PS51671"/>
    </source>
</evidence>
<reference evidence="2 3" key="1">
    <citation type="journal article" date="2016" name="Sci. Rep.">
        <title>Metabolic traits of an uncultured archaeal lineage -MSBL1- from brine pools of the Red Sea.</title>
        <authorList>
            <person name="Mwirichia R."/>
            <person name="Alam I."/>
            <person name="Rashid M."/>
            <person name="Vinu M."/>
            <person name="Ba-Alawi W."/>
            <person name="Anthony Kamau A."/>
            <person name="Kamanda Ngugi D."/>
            <person name="Goker M."/>
            <person name="Klenk H.P."/>
            <person name="Bajic V."/>
            <person name="Stingl U."/>
        </authorList>
    </citation>
    <scope>NUCLEOTIDE SEQUENCE [LARGE SCALE GENOMIC DNA]</scope>
    <source>
        <strain evidence="2">SCGC-AAA382C18</strain>
    </source>
</reference>
<comment type="caution">
    <text evidence="2">The sequence shown here is derived from an EMBL/GenBank/DDBJ whole genome shotgun (WGS) entry which is preliminary data.</text>
</comment>
<dbReference type="InterPro" id="IPR045865">
    <property type="entry name" value="ACT-like_dom_sf"/>
</dbReference>
<dbReference type="Pfam" id="PF01842">
    <property type="entry name" value="ACT"/>
    <property type="match status" value="1"/>
</dbReference>
<feature type="domain" description="ACT" evidence="1">
    <location>
        <begin position="1"/>
        <end position="78"/>
    </location>
</feature>
<gene>
    <name evidence="2" type="ORF">AKJ52_01420</name>
</gene>
<sequence>MEMELEDAPGELVKVLDPISRYGANIQNVVHKREEKTPLGKVPVTIILEVKEEQRLEEIVDEIKEAGARIARVGEEEVVAKAVNLLVGDIVKTDIKDTVERLNSVQGARVSDLNLAVGKSGGESSARLIFEATSKESLKNVTDKLEEIAKEKDLLVIEPLE</sequence>